<dbReference type="GeneID" id="38132610"/>
<reference evidence="2 3" key="1">
    <citation type="submission" date="2018-07" db="EMBL/GenBank/DDBJ databases">
        <title>The genomes of Aspergillus section Nigri reveals drivers in fungal speciation.</title>
        <authorList>
            <consortium name="DOE Joint Genome Institute"/>
            <person name="Vesth T.C."/>
            <person name="Nybo J."/>
            <person name="Theobald S."/>
            <person name="Brandl J."/>
            <person name="Frisvad J.C."/>
            <person name="Nielsen K.F."/>
            <person name="Lyhne E.K."/>
            <person name="Kogle M.E."/>
            <person name="Kuo A."/>
            <person name="Riley R."/>
            <person name="Clum A."/>
            <person name="Nolan M."/>
            <person name="Lipzen A."/>
            <person name="Salamov A."/>
            <person name="Henrissat B."/>
            <person name="Wiebenga A."/>
            <person name="De vries R.P."/>
            <person name="Grigoriev I.V."/>
            <person name="Mortensen U.H."/>
            <person name="Andersen M.R."/>
            <person name="Baker S.E."/>
        </authorList>
    </citation>
    <scope>NUCLEOTIDE SEQUENCE [LARGE SCALE GENOMIC DNA]</scope>
    <source>
        <strain evidence="2 3">CBS 139.54b</strain>
    </source>
</reference>
<dbReference type="AlphaFoldDB" id="A0A3F3QK18"/>
<evidence type="ECO:0000256" key="1">
    <source>
        <dbReference type="SAM" id="MobiDB-lite"/>
    </source>
</evidence>
<feature type="region of interest" description="Disordered" evidence="1">
    <location>
        <begin position="1"/>
        <end position="33"/>
    </location>
</feature>
<feature type="compositionally biased region" description="Polar residues" evidence="1">
    <location>
        <begin position="71"/>
        <end position="80"/>
    </location>
</feature>
<dbReference type="EMBL" id="KZ852032">
    <property type="protein sequence ID" value="RDH39598.1"/>
    <property type="molecule type" value="Genomic_DNA"/>
</dbReference>
<evidence type="ECO:0000313" key="2">
    <source>
        <dbReference type="EMBL" id="RDH39598.1"/>
    </source>
</evidence>
<gene>
    <name evidence="2" type="ORF">BDQ94DRAFT_133335</name>
</gene>
<proteinExistence type="predicted"/>
<feature type="compositionally biased region" description="Low complexity" evidence="1">
    <location>
        <begin position="20"/>
        <end position="33"/>
    </location>
</feature>
<protein>
    <submittedName>
        <fullName evidence="2">Uncharacterized protein</fullName>
    </submittedName>
</protein>
<accession>A0A3F3QK18</accession>
<keyword evidence="3" id="KW-1185">Reference proteome</keyword>
<dbReference type="RefSeq" id="XP_026632620.1">
    <property type="nucleotide sequence ID" value="XM_026764254.1"/>
</dbReference>
<feature type="compositionally biased region" description="Low complexity" evidence="1">
    <location>
        <begin position="48"/>
        <end position="62"/>
    </location>
</feature>
<evidence type="ECO:0000313" key="3">
    <source>
        <dbReference type="Proteomes" id="UP000253729"/>
    </source>
</evidence>
<organism evidence="2 3">
    <name type="scientific">Aspergillus welwitschiae</name>
    <dbReference type="NCBI Taxonomy" id="1341132"/>
    <lineage>
        <taxon>Eukaryota</taxon>
        <taxon>Fungi</taxon>
        <taxon>Dikarya</taxon>
        <taxon>Ascomycota</taxon>
        <taxon>Pezizomycotina</taxon>
        <taxon>Eurotiomycetes</taxon>
        <taxon>Eurotiomycetidae</taxon>
        <taxon>Eurotiales</taxon>
        <taxon>Aspergillaceae</taxon>
        <taxon>Aspergillus</taxon>
        <taxon>Aspergillus subgen. Circumdati</taxon>
    </lineage>
</organism>
<feature type="region of interest" description="Disordered" evidence="1">
    <location>
        <begin position="48"/>
        <end position="80"/>
    </location>
</feature>
<sequence length="109" mass="10492">MGTRLGGIRSVASKPTSVGSLSSNVYWSSTSSKSSKASAAFSSSLASSISGSSSVSEPSRSSLTGSGAAACSTNTSSRPSTKLLLSPVLAGPGAFSVAGFADSVCSSAS</sequence>
<dbReference type="Proteomes" id="UP000253729">
    <property type="component" value="Unassembled WGS sequence"/>
</dbReference>
<name>A0A3F3QK18_9EURO</name>